<dbReference type="PROSITE" id="PS51257">
    <property type="entry name" value="PROKAR_LIPOPROTEIN"/>
    <property type="match status" value="1"/>
</dbReference>
<dbReference type="RefSeq" id="WP_183485738.1">
    <property type="nucleotide sequence ID" value="NZ_JBHUOV010000001.1"/>
</dbReference>
<keyword evidence="1" id="KW-0732">Signal</keyword>
<sequence length="505" mass="52518">MKTKYIWLLAVALSFTACNSDDDSSSSTEEVLPPLTAGSATFSNYVALGASFTAGYSDGALFIAGQENSFPNILSNQFANIGGGTFSQPLMNDNTGAMLFGAAPVAEYRLIFNGSGPERLNEFLADLGAPVPPPTTDASVNLMSTFNNVGVPGAKSFHLTLPGYGSLNPYFGRMASSATATMLGDAADQNPTFFTLSEIGGNDVLSYATSGGIGVDQTGNFNPALYGSFDITDPTVFGQVFDGIVAQLTANNAQGVIANVPYVTSLPYFTTVPYNPIPLDAATAGAVNSAYATYNATVQALVGVPPVMMTQEEADSRMINFEAGEGNAVVIMDEDLSDLTVYDPALVSMRQATSDDLIVLLASSFIGTEAVPGNPLTVNGVAIPLADNWVLTSTEVQAVLTATDAYNAAINNARDTYGLALVDFKSILEQASTSGIASGNFILTTDLVTGGLVSLDGVHLTSRGYAVMANEIMKAIDATYGSNFEASGSLVDAGDYPTNYSPTLQ</sequence>
<organism evidence="2 3">
    <name type="scientific">Lacinutrix iliipiscaria</name>
    <dbReference type="NCBI Taxonomy" id="1230532"/>
    <lineage>
        <taxon>Bacteria</taxon>
        <taxon>Pseudomonadati</taxon>
        <taxon>Bacteroidota</taxon>
        <taxon>Flavobacteriia</taxon>
        <taxon>Flavobacteriales</taxon>
        <taxon>Flavobacteriaceae</taxon>
        <taxon>Lacinutrix</taxon>
    </lineage>
</organism>
<dbReference type="InterPro" id="IPR051532">
    <property type="entry name" value="Ester_Hydrolysis_Enzymes"/>
</dbReference>
<reference evidence="3" key="1">
    <citation type="journal article" date="2019" name="Int. J. Syst. Evol. Microbiol.">
        <title>The Global Catalogue of Microorganisms (GCM) 10K type strain sequencing project: providing services to taxonomists for standard genome sequencing and annotation.</title>
        <authorList>
            <consortium name="The Broad Institute Genomics Platform"/>
            <consortium name="The Broad Institute Genome Sequencing Center for Infectious Disease"/>
            <person name="Wu L."/>
            <person name="Ma J."/>
        </authorList>
    </citation>
    <scope>NUCLEOTIDE SEQUENCE [LARGE SCALE GENOMIC DNA]</scope>
    <source>
        <strain evidence="3">KCTC 32141</strain>
    </source>
</reference>
<dbReference type="Proteomes" id="UP001597533">
    <property type="component" value="Unassembled WGS sequence"/>
</dbReference>
<proteinExistence type="predicted"/>
<evidence type="ECO:0000313" key="2">
    <source>
        <dbReference type="EMBL" id="MFD2822687.1"/>
    </source>
</evidence>
<accession>A0ABW5WJ36</accession>
<gene>
    <name evidence="2" type="ORF">ACFS5M_03340</name>
</gene>
<keyword evidence="3" id="KW-1185">Reference proteome</keyword>
<feature type="signal peptide" evidence="1">
    <location>
        <begin position="1"/>
        <end position="20"/>
    </location>
</feature>
<dbReference type="SUPFAM" id="SSF52266">
    <property type="entry name" value="SGNH hydrolase"/>
    <property type="match status" value="2"/>
</dbReference>
<dbReference type="Gene3D" id="3.40.50.1110">
    <property type="entry name" value="SGNH hydrolase"/>
    <property type="match status" value="2"/>
</dbReference>
<dbReference type="EMBL" id="JBHUOV010000001">
    <property type="protein sequence ID" value="MFD2822687.1"/>
    <property type="molecule type" value="Genomic_DNA"/>
</dbReference>
<name>A0ABW5WJ36_9FLAO</name>
<evidence type="ECO:0000256" key="1">
    <source>
        <dbReference type="SAM" id="SignalP"/>
    </source>
</evidence>
<dbReference type="PANTHER" id="PTHR30383">
    <property type="entry name" value="THIOESTERASE 1/PROTEASE 1/LYSOPHOSPHOLIPASE L1"/>
    <property type="match status" value="1"/>
</dbReference>
<dbReference type="InterPro" id="IPR036514">
    <property type="entry name" value="SGNH_hydro_sf"/>
</dbReference>
<protein>
    <submittedName>
        <fullName evidence="2">G-D-S-L family lipolytic protein</fullName>
    </submittedName>
</protein>
<evidence type="ECO:0000313" key="3">
    <source>
        <dbReference type="Proteomes" id="UP001597533"/>
    </source>
</evidence>
<comment type="caution">
    <text evidence="2">The sequence shown here is derived from an EMBL/GenBank/DDBJ whole genome shotgun (WGS) entry which is preliminary data.</text>
</comment>
<feature type="chain" id="PRO_5047345125" evidence="1">
    <location>
        <begin position="21"/>
        <end position="505"/>
    </location>
</feature>
<dbReference type="PANTHER" id="PTHR30383:SF5">
    <property type="entry name" value="SGNH HYDROLASE-TYPE ESTERASE DOMAIN-CONTAINING PROTEIN"/>
    <property type="match status" value="1"/>
</dbReference>